<accession>A0A833QL83</accession>
<dbReference type="GO" id="GO:0003677">
    <property type="term" value="F:DNA binding"/>
    <property type="evidence" value="ECO:0007669"/>
    <property type="project" value="UniProtKB-KW"/>
</dbReference>
<keyword evidence="3" id="KW-0238">DNA-binding</keyword>
<dbReference type="Proteomes" id="UP000623129">
    <property type="component" value="Unassembled WGS sequence"/>
</dbReference>
<comment type="subcellular location">
    <subcellularLocation>
        <location evidence="1">Nucleus</location>
    </subcellularLocation>
</comment>
<protein>
    <submittedName>
        <fullName evidence="6">Uncharacterized protein</fullName>
    </submittedName>
</protein>
<keyword evidence="2" id="KW-0805">Transcription regulation</keyword>
<comment type="caution">
    <text evidence="6">The sequence shown here is derived from an EMBL/GenBank/DDBJ whole genome shotgun (WGS) entry which is preliminary data.</text>
</comment>
<dbReference type="PANTHER" id="PTHR34397:SF17">
    <property type="entry name" value="OS08G0290200 PROTEIN"/>
    <property type="match status" value="1"/>
</dbReference>
<evidence type="ECO:0000256" key="3">
    <source>
        <dbReference type="ARBA" id="ARBA00023125"/>
    </source>
</evidence>
<dbReference type="PANTHER" id="PTHR34397">
    <property type="entry name" value="OS05G0237600 PROTEIN"/>
    <property type="match status" value="1"/>
</dbReference>
<dbReference type="Pfam" id="PF03754">
    <property type="entry name" value="At2g31720-like"/>
    <property type="match status" value="1"/>
</dbReference>
<dbReference type="InterPro" id="IPR005508">
    <property type="entry name" value="At2g31720-like"/>
</dbReference>
<evidence type="ECO:0000313" key="6">
    <source>
        <dbReference type="EMBL" id="KAF3328600.1"/>
    </source>
</evidence>
<organism evidence="6 7">
    <name type="scientific">Carex littledalei</name>
    <dbReference type="NCBI Taxonomy" id="544730"/>
    <lineage>
        <taxon>Eukaryota</taxon>
        <taxon>Viridiplantae</taxon>
        <taxon>Streptophyta</taxon>
        <taxon>Embryophyta</taxon>
        <taxon>Tracheophyta</taxon>
        <taxon>Spermatophyta</taxon>
        <taxon>Magnoliopsida</taxon>
        <taxon>Liliopsida</taxon>
        <taxon>Poales</taxon>
        <taxon>Cyperaceae</taxon>
        <taxon>Cyperoideae</taxon>
        <taxon>Cariceae</taxon>
        <taxon>Carex</taxon>
        <taxon>Carex subgen. Euthyceras</taxon>
    </lineage>
</organism>
<keyword evidence="4" id="KW-0804">Transcription</keyword>
<dbReference type="AlphaFoldDB" id="A0A833QL83"/>
<name>A0A833QL83_9POAL</name>
<keyword evidence="7" id="KW-1185">Reference proteome</keyword>
<gene>
    <name evidence="6" type="ORF">FCM35_KLT05678</name>
</gene>
<evidence type="ECO:0000256" key="4">
    <source>
        <dbReference type="ARBA" id="ARBA00023163"/>
    </source>
</evidence>
<sequence>MQDVAINGLNVPTWVQSVVDECNGHGIQFIMTKRVAESDLNRQQNRLLITKQSVDAIQRMLPQEEKTVANLNPNVTVDCGGLDIRVFTRNKFRVEEVKLQRWDSTGSSVINGRGMNAFRAWSDLNVAGIVEM</sequence>
<evidence type="ECO:0000256" key="5">
    <source>
        <dbReference type="ARBA" id="ARBA00023242"/>
    </source>
</evidence>
<reference evidence="6" key="1">
    <citation type="submission" date="2020-01" db="EMBL/GenBank/DDBJ databases">
        <title>Genome sequence of Kobresia littledalei, the first chromosome-level genome in the family Cyperaceae.</title>
        <authorList>
            <person name="Qu G."/>
        </authorList>
    </citation>
    <scope>NUCLEOTIDE SEQUENCE</scope>
    <source>
        <strain evidence="6">C.B.Clarke</strain>
        <tissue evidence="6">Leaf</tissue>
    </source>
</reference>
<proteinExistence type="predicted"/>
<dbReference type="OrthoDB" id="631801at2759"/>
<evidence type="ECO:0000256" key="2">
    <source>
        <dbReference type="ARBA" id="ARBA00023015"/>
    </source>
</evidence>
<dbReference type="GO" id="GO:0005634">
    <property type="term" value="C:nucleus"/>
    <property type="evidence" value="ECO:0007669"/>
    <property type="project" value="UniProtKB-SubCell"/>
</dbReference>
<dbReference type="Gene3D" id="2.40.330.10">
    <property type="entry name" value="DNA-binding pseudobarrel domain"/>
    <property type="match status" value="1"/>
</dbReference>
<dbReference type="EMBL" id="SWLB01000015">
    <property type="protein sequence ID" value="KAF3328600.1"/>
    <property type="molecule type" value="Genomic_DNA"/>
</dbReference>
<dbReference type="InterPro" id="IPR015300">
    <property type="entry name" value="DNA-bd_pseudobarrel_sf"/>
</dbReference>
<evidence type="ECO:0000313" key="7">
    <source>
        <dbReference type="Proteomes" id="UP000623129"/>
    </source>
</evidence>
<keyword evidence="5" id="KW-0539">Nucleus</keyword>
<evidence type="ECO:0000256" key="1">
    <source>
        <dbReference type="ARBA" id="ARBA00004123"/>
    </source>
</evidence>